<dbReference type="InterPro" id="IPR007527">
    <property type="entry name" value="Znf_SWIM"/>
</dbReference>
<accession>A0A177P0I7</accession>
<name>A0A177P0I7_9GAMM</name>
<feature type="region of interest" description="Disordered" evidence="2">
    <location>
        <begin position="134"/>
        <end position="156"/>
    </location>
</feature>
<evidence type="ECO:0000313" key="4">
    <source>
        <dbReference type="EMBL" id="OAI23788.1"/>
    </source>
</evidence>
<evidence type="ECO:0000313" key="5">
    <source>
        <dbReference type="Proteomes" id="UP000077628"/>
    </source>
</evidence>
<protein>
    <recommendedName>
        <fullName evidence="3">SWIM-type domain-containing protein</fullName>
    </recommendedName>
</protein>
<comment type="caution">
    <text evidence="4">The sequence shown here is derived from an EMBL/GenBank/DDBJ whole genome shotgun (WGS) entry which is preliminary data.</text>
</comment>
<dbReference type="Pfam" id="PF04434">
    <property type="entry name" value="SWIM"/>
    <property type="match status" value="1"/>
</dbReference>
<evidence type="ECO:0000259" key="3">
    <source>
        <dbReference type="PROSITE" id="PS50966"/>
    </source>
</evidence>
<organism evidence="4 5">
    <name type="scientific">Methylomonas koyamae</name>
    <dbReference type="NCBI Taxonomy" id="702114"/>
    <lineage>
        <taxon>Bacteria</taxon>
        <taxon>Pseudomonadati</taxon>
        <taxon>Pseudomonadota</taxon>
        <taxon>Gammaproteobacteria</taxon>
        <taxon>Methylococcales</taxon>
        <taxon>Methylococcaceae</taxon>
        <taxon>Methylomonas</taxon>
    </lineage>
</organism>
<proteinExistence type="predicted"/>
<dbReference type="STRING" id="702114.A1355_21445"/>
<gene>
    <name evidence="4" type="ORF">A1355_21445</name>
</gene>
<reference evidence="5" key="1">
    <citation type="submission" date="2016-03" db="EMBL/GenBank/DDBJ databases">
        <authorList>
            <person name="Heylen K."/>
            <person name="De Vos P."/>
            <person name="Vekeman B."/>
        </authorList>
    </citation>
    <scope>NUCLEOTIDE SEQUENCE [LARGE SCALE GENOMIC DNA]</scope>
    <source>
        <strain evidence="5">R-45383</strain>
    </source>
</reference>
<dbReference type="OrthoDB" id="9816340at2"/>
<keyword evidence="5" id="KW-1185">Reference proteome</keyword>
<keyword evidence="1" id="KW-0479">Metal-binding</keyword>
<sequence>MITLERIEALAPDQASLAAACKLIDGKHWPLSAIAADKSFIWGECHGSGSVPYRACVALGDLGYKCTCPSRKFPCKHSLALMWRYRQYLNEFGENEVPSWVLDWSSKRRSSKQAKQPDQSVNVSAPKDIALVLDDTTGEQPVKDEERANQAKERNQQQREAAILTGLADFTLWLEDVYERGLLAFLQNCSAACRQAAKRLVDAKAVGLASQLDELATSAMQIPEAHRPRFLHQQLSSLYLLAGAYQNQNRLPETLRHDVRRLIGWNLSREQLLVMQDTERVKGLWQVLAVREYLQNDGLRRVETWLELAEANAGRFAVLIDYHHISAGTVAPPFQGGEVLDGSVVYFPSATPLRGVLVDYRRTDIPVATVSDVSLADALASRLAMRSQNPWLPNWPLAVANPKVLADENGQFWLSDHGTAVPIKHPDRAALLALAGLPITRATLTWGGWRADLLSADTAYGFWSVA</sequence>
<keyword evidence="1" id="KW-0863">Zinc-finger</keyword>
<dbReference type="AlphaFoldDB" id="A0A177P0I7"/>
<feature type="compositionally biased region" description="Basic and acidic residues" evidence="2">
    <location>
        <begin position="141"/>
        <end position="156"/>
    </location>
</feature>
<dbReference type="RefSeq" id="WP_064025769.1">
    <property type="nucleotide sequence ID" value="NZ_LUUK01000055.1"/>
</dbReference>
<dbReference type="PROSITE" id="PS50966">
    <property type="entry name" value="ZF_SWIM"/>
    <property type="match status" value="1"/>
</dbReference>
<keyword evidence="1" id="KW-0862">Zinc</keyword>
<dbReference type="Proteomes" id="UP000077628">
    <property type="component" value="Unassembled WGS sequence"/>
</dbReference>
<dbReference type="EMBL" id="LUUK01000055">
    <property type="protein sequence ID" value="OAI23788.1"/>
    <property type="molecule type" value="Genomic_DNA"/>
</dbReference>
<feature type="domain" description="SWIM-type" evidence="3">
    <location>
        <begin position="53"/>
        <end position="86"/>
    </location>
</feature>
<evidence type="ECO:0000256" key="2">
    <source>
        <dbReference type="SAM" id="MobiDB-lite"/>
    </source>
</evidence>
<evidence type="ECO:0000256" key="1">
    <source>
        <dbReference type="PROSITE-ProRule" id="PRU00325"/>
    </source>
</evidence>
<dbReference type="GO" id="GO:0008270">
    <property type="term" value="F:zinc ion binding"/>
    <property type="evidence" value="ECO:0007669"/>
    <property type="project" value="UniProtKB-KW"/>
</dbReference>